<proteinExistence type="predicted"/>
<dbReference type="InterPro" id="IPR043426">
    <property type="entry name" value="MltB-like"/>
</dbReference>
<evidence type="ECO:0000313" key="3">
    <source>
        <dbReference type="Proteomes" id="UP000325243"/>
    </source>
</evidence>
<accession>A0A5S4V976</accession>
<dbReference type="CDD" id="cd13399">
    <property type="entry name" value="Slt35-like"/>
    <property type="match status" value="1"/>
</dbReference>
<dbReference type="Gene3D" id="1.10.530.10">
    <property type="match status" value="1"/>
</dbReference>
<dbReference type="EMBL" id="VSSB01000001">
    <property type="protein sequence ID" value="TYL54629.1"/>
    <property type="molecule type" value="Genomic_DNA"/>
</dbReference>
<sequence length="278" mass="28464">MWRGTRSVLGWSGVVAGIAALAVGAVYAVNVAGLGAKPGGFDSQLDSGQKIARPLLTGPIDSATTTTPPVTPLEEAEAPAALSSSGGFPMPWVDPEWIAQVAAATGIPERAMNAYIAAHLAVAAELPDCGLDWTTVAAIGSIESNHGRYGGATLGDDGYPTKRIVGVPLDGNGVAAIADTDGGEFDGDTVWDRAVGPMQFIPSTWARWANDGNADGLADPNQIDDAAQATARYLCASGPMTSVEGWRAAVFSYNHLDSYVDKVASVANEYAAASDIGG</sequence>
<dbReference type="GO" id="GO:0009253">
    <property type="term" value="P:peptidoglycan catabolic process"/>
    <property type="evidence" value="ECO:0007669"/>
    <property type="project" value="TreeGrafter"/>
</dbReference>
<dbReference type="Proteomes" id="UP000325243">
    <property type="component" value="Unassembled WGS sequence"/>
</dbReference>
<dbReference type="GO" id="GO:0008933">
    <property type="term" value="F:peptidoglycan lytic transglycosylase activity"/>
    <property type="evidence" value="ECO:0007669"/>
    <property type="project" value="TreeGrafter"/>
</dbReference>
<organism evidence="2 3">
    <name type="scientific">Agromyces mariniharenae</name>
    <dbReference type="NCBI Taxonomy" id="2604423"/>
    <lineage>
        <taxon>Bacteria</taxon>
        <taxon>Bacillati</taxon>
        <taxon>Actinomycetota</taxon>
        <taxon>Actinomycetes</taxon>
        <taxon>Micrococcales</taxon>
        <taxon>Microbacteriaceae</taxon>
        <taxon>Agromyces</taxon>
    </lineage>
</organism>
<dbReference type="PANTHER" id="PTHR30163:SF8">
    <property type="entry name" value="LYTIC MUREIN TRANSGLYCOSYLASE"/>
    <property type="match status" value="1"/>
</dbReference>
<name>A0A5S4V976_9MICO</name>
<dbReference type="SUPFAM" id="SSF53955">
    <property type="entry name" value="Lysozyme-like"/>
    <property type="match status" value="1"/>
</dbReference>
<keyword evidence="3" id="KW-1185">Reference proteome</keyword>
<evidence type="ECO:0000313" key="2">
    <source>
        <dbReference type="EMBL" id="TYL54629.1"/>
    </source>
</evidence>
<gene>
    <name evidence="2" type="ORF">FYC51_06095</name>
</gene>
<reference evidence="2 3" key="1">
    <citation type="submission" date="2019-08" db="EMBL/GenBank/DDBJ databases">
        <authorList>
            <person name="Hu J."/>
        </authorList>
    </citation>
    <scope>NUCLEOTIDE SEQUENCE [LARGE SCALE GENOMIC DNA]</scope>
    <source>
        <strain evidence="2 3">NEAU-184</strain>
    </source>
</reference>
<dbReference type="InterPro" id="IPR031304">
    <property type="entry name" value="SLT_2"/>
</dbReference>
<dbReference type="Pfam" id="PF13406">
    <property type="entry name" value="SLT_2"/>
    <property type="match status" value="1"/>
</dbReference>
<dbReference type="InterPro" id="IPR023346">
    <property type="entry name" value="Lysozyme-like_dom_sf"/>
</dbReference>
<comment type="caution">
    <text evidence="2">The sequence shown here is derived from an EMBL/GenBank/DDBJ whole genome shotgun (WGS) entry which is preliminary data.</text>
</comment>
<evidence type="ECO:0000259" key="1">
    <source>
        <dbReference type="Pfam" id="PF13406"/>
    </source>
</evidence>
<protein>
    <submittedName>
        <fullName evidence="2">Lytic transglycosylase domain-containing protein</fullName>
    </submittedName>
</protein>
<dbReference type="PANTHER" id="PTHR30163">
    <property type="entry name" value="MEMBRANE-BOUND LYTIC MUREIN TRANSGLYCOSYLASE B"/>
    <property type="match status" value="1"/>
</dbReference>
<dbReference type="AlphaFoldDB" id="A0A5S4V976"/>
<feature type="domain" description="Transglycosylase SLT" evidence="1">
    <location>
        <begin position="191"/>
        <end position="250"/>
    </location>
</feature>